<evidence type="ECO:0000313" key="1">
    <source>
        <dbReference type="EMBL" id="KAK5165694.1"/>
    </source>
</evidence>
<dbReference type="GeneID" id="89929949"/>
<dbReference type="RefSeq" id="XP_064655706.1">
    <property type="nucleotide sequence ID" value="XM_064805847.1"/>
</dbReference>
<gene>
    <name evidence="1" type="ORF">LTR77_008617</name>
</gene>
<dbReference type="Gene3D" id="3.30.360.10">
    <property type="entry name" value="Dihydrodipicolinate Reductase, domain 2"/>
    <property type="match status" value="1"/>
</dbReference>
<comment type="caution">
    <text evidence="1">The sequence shown here is derived from an EMBL/GenBank/DDBJ whole genome shotgun (WGS) entry which is preliminary data.</text>
</comment>
<keyword evidence="2" id="KW-1185">Reference proteome</keyword>
<proteinExistence type="predicted"/>
<protein>
    <submittedName>
        <fullName evidence="1">Uncharacterized protein</fullName>
    </submittedName>
</protein>
<sequence>MDKCKGWLVKSAKAPFNEKHEDAAVQRGTIYGAFDEFHSVHQEILERCRLACTHGLYSPNDTFAAARGKYVHRQHVVERIAGIQKSVLLPVSWFAYRPAFERLVVVSQNGDIGEILSVQLAYTPPEILAGMTLSTQGTVDALMAIARILPRHDKTKMLARFPPQKDLPGLPSEEVHIFEFEQGNAMLTITSGGGMLIGELLIVGTEGKLRVASPWWEADTLELHLNSVSDKDGDSKQVIHAPSVKGSFKYEVAEFLAVIEAGKPFSSPKFTRRDCLAVSQYYQSIEGKRTGGLPDLRNRHQLWNGGWMVSRQSQEEKILVKETAVTFRTYLFVLNLLTCIANFLQILSTTTFQSPARDPCVRKGSLRCIRITISTYPGSDSDVMTPCLIRESIMTTALSGVKRFSLNAFWTSSRLIAKNSATVSSFGSGTANTRFRSYTYRRWGTTRPCRLKPM</sequence>
<dbReference type="AlphaFoldDB" id="A0AAV9P3M5"/>
<reference evidence="1 2" key="1">
    <citation type="submission" date="2023-08" db="EMBL/GenBank/DDBJ databases">
        <title>Black Yeasts Isolated from many extreme environments.</title>
        <authorList>
            <person name="Coleine C."/>
            <person name="Stajich J.E."/>
            <person name="Selbmann L."/>
        </authorList>
    </citation>
    <scope>NUCLEOTIDE SEQUENCE [LARGE SCALE GENOMIC DNA]</scope>
    <source>
        <strain evidence="1 2">CCFEE 5935</strain>
    </source>
</reference>
<dbReference type="Proteomes" id="UP001337655">
    <property type="component" value="Unassembled WGS sequence"/>
</dbReference>
<evidence type="ECO:0000313" key="2">
    <source>
        <dbReference type="Proteomes" id="UP001337655"/>
    </source>
</evidence>
<accession>A0AAV9P3M5</accession>
<name>A0AAV9P3M5_9PEZI</name>
<organism evidence="1 2">
    <name type="scientific">Saxophila tyrrhenica</name>
    <dbReference type="NCBI Taxonomy" id="1690608"/>
    <lineage>
        <taxon>Eukaryota</taxon>
        <taxon>Fungi</taxon>
        <taxon>Dikarya</taxon>
        <taxon>Ascomycota</taxon>
        <taxon>Pezizomycotina</taxon>
        <taxon>Dothideomycetes</taxon>
        <taxon>Dothideomycetidae</taxon>
        <taxon>Mycosphaerellales</taxon>
        <taxon>Extremaceae</taxon>
        <taxon>Saxophila</taxon>
    </lineage>
</organism>
<dbReference type="EMBL" id="JAVRRT010000015">
    <property type="protein sequence ID" value="KAK5165694.1"/>
    <property type="molecule type" value="Genomic_DNA"/>
</dbReference>